<feature type="compositionally biased region" description="Basic and acidic residues" evidence="1">
    <location>
        <begin position="133"/>
        <end position="146"/>
    </location>
</feature>
<protein>
    <submittedName>
        <fullName evidence="2">Uncharacterized protein</fullName>
    </submittedName>
</protein>
<feature type="non-terminal residue" evidence="2">
    <location>
        <position position="1"/>
    </location>
</feature>
<sequence length="168" mass="18717">TLCLTFFVHVELRIRIRTFQQLLEQHALQTWQTIQDGQEYEENQDNDNSSSVEGIVDSQSDYEAHEYEGVANINSNYGELQENEDVGSIISSGDVSIVNSETGHKDHGYDGDESNISFGDKSDGSSNVSIANSERDHEDHGFEGDKSNSNNSDGVLVEYAQEVHEEVL</sequence>
<evidence type="ECO:0000313" key="3">
    <source>
        <dbReference type="Proteomes" id="UP001150538"/>
    </source>
</evidence>
<proteinExistence type="predicted"/>
<reference evidence="2" key="1">
    <citation type="submission" date="2022-07" db="EMBL/GenBank/DDBJ databases">
        <title>Phylogenomic reconstructions and comparative analyses of Kickxellomycotina fungi.</title>
        <authorList>
            <person name="Reynolds N.K."/>
            <person name="Stajich J.E."/>
            <person name="Barry K."/>
            <person name="Grigoriev I.V."/>
            <person name="Crous P."/>
            <person name="Smith M.E."/>
        </authorList>
    </citation>
    <scope>NUCLEOTIDE SEQUENCE</scope>
    <source>
        <strain evidence="2">NBRC 100468</strain>
    </source>
</reference>
<keyword evidence="3" id="KW-1185">Reference proteome</keyword>
<feature type="region of interest" description="Disordered" evidence="1">
    <location>
        <begin position="98"/>
        <end position="155"/>
    </location>
</feature>
<evidence type="ECO:0000256" key="1">
    <source>
        <dbReference type="SAM" id="MobiDB-lite"/>
    </source>
</evidence>
<organism evidence="2 3">
    <name type="scientific">Mycoemilia scoparia</name>
    <dbReference type="NCBI Taxonomy" id="417184"/>
    <lineage>
        <taxon>Eukaryota</taxon>
        <taxon>Fungi</taxon>
        <taxon>Fungi incertae sedis</taxon>
        <taxon>Zoopagomycota</taxon>
        <taxon>Kickxellomycotina</taxon>
        <taxon>Kickxellomycetes</taxon>
        <taxon>Kickxellales</taxon>
        <taxon>Kickxellaceae</taxon>
        <taxon>Mycoemilia</taxon>
    </lineage>
</organism>
<evidence type="ECO:0000313" key="2">
    <source>
        <dbReference type="EMBL" id="KAJ1910012.1"/>
    </source>
</evidence>
<comment type="caution">
    <text evidence="2">The sequence shown here is derived from an EMBL/GenBank/DDBJ whole genome shotgun (WGS) entry which is preliminary data.</text>
</comment>
<dbReference type="EMBL" id="JANBPU010000645">
    <property type="protein sequence ID" value="KAJ1910012.1"/>
    <property type="molecule type" value="Genomic_DNA"/>
</dbReference>
<dbReference type="AlphaFoldDB" id="A0A9W7ZKL7"/>
<gene>
    <name evidence="2" type="ORF">H4219_006299</name>
</gene>
<name>A0A9W7ZKL7_9FUNG</name>
<dbReference type="Proteomes" id="UP001150538">
    <property type="component" value="Unassembled WGS sequence"/>
</dbReference>
<accession>A0A9W7ZKL7</accession>